<dbReference type="Pfam" id="PF00717">
    <property type="entry name" value="Peptidase_S24"/>
    <property type="match status" value="1"/>
</dbReference>
<evidence type="ECO:0000259" key="11">
    <source>
        <dbReference type="Pfam" id="PF00717"/>
    </source>
</evidence>
<dbReference type="RefSeq" id="WP_012965181.1">
    <property type="nucleotide sequence ID" value="NC_013849.1"/>
</dbReference>
<evidence type="ECO:0000256" key="8">
    <source>
        <dbReference type="ARBA" id="ARBA00023136"/>
    </source>
</evidence>
<dbReference type="InterPro" id="IPR019756">
    <property type="entry name" value="Pept_S26A_signal_pept_1_Ser-AS"/>
</dbReference>
<feature type="transmembrane region" description="Helical" evidence="10">
    <location>
        <begin position="6"/>
        <end position="22"/>
    </location>
</feature>
<dbReference type="GeneID" id="8778168"/>
<comment type="subcellular location">
    <subcellularLocation>
        <location evidence="1">Endoplasmic reticulum membrane</location>
        <topology evidence="1">Single-pass type II membrane protein</topology>
    </subcellularLocation>
</comment>
<dbReference type="GO" id="GO:0016020">
    <property type="term" value="C:membrane"/>
    <property type="evidence" value="ECO:0007669"/>
    <property type="project" value="InterPro"/>
</dbReference>
<protein>
    <submittedName>
        <fullName evidence="12">Peptidase S26B, signal peptidase</fullName>
    </submittedName>
</protein>
<evidence type="ECO:0000256" key="9">
    <source>
        <dbReference type="ARBA" id="ARBA00045533"/>
    </source>
</evidence>
<dbReference type="HOGENOM" id="CLU_102817_0_0_2"/>
<gene>
    <name evidence="12" type="ordered locus">Ferp_0664</name>
</gene>
<dbReference type="AlphaFoldDB" id="D3S3K2"/>
<dbReference type="EMBL" id="CP001899">
    <property type="protein sequence ID" value="ADC64835.1"/>
    <property type="molecule type" value="Genomic_DNA"/>
</dbReference>
<feature type="transmembrane region" description="Helical" evidence="10">
    <location>
        <begin position="53"/>
        <end position="77"/>
    </location>
</feature>
<evidence type="ECO:0000256" key="2">
    <source>
        <dbReference type="ARBA" id="ARBA00022670"/>
    </source>
</evidence>
<evidence type="ECO:0000256" key="6">
    <source>
        <dbReference type="ARBA" id="ARBA00022968"/>
    </source>
</evidence>
<dbReference type="NCBIfam" id="TIGR02228">
    <property type="entry name" value="sigpep_I_arch"/>
    <property type="match status" value="1"/>
</dbReference>
<keyword evidence="4" id="KW-0378">Hydrolase</keyword>
<evidence type="ECO:0000256" key="4">
    <source>
        <dbReference type="ARBA" id="ARBA00022801"/>
    </source>
</evidence>
<keyword evidence="3 10" id="KW-0812">Transmembrane</keyword>
<dbReference type="PROSITE" id="PS00501">
    <property type="entry name" value="SPASE_I_1"/>
    <property type="match status" value="1"/>
</dbReference>
<organism evidence="12 13">
    <name type="scientific">Ferroglobus placidus (strain DSM 10642 / AEDII12DO)</name>
    <dbReference type="NCBI Taxonomy" id="589924"/>
    <lineage>
        <taxon>Archaea</taxon>
        <taxon>Methanobacteriati</taxon>
        <taxon>Methanobacteriota</taxon>
        <taxon>Archaeoglobi</taxon>
        <taxon>Archaeoglobales</taxon>
        <taxon>Archaeoglobaceae</taxon>
        <taxon>Ferroglobus</taxon>
    </lineage>
</organism>
<evidence type="ECO:0000256" key="10">
    <source>
        <dbReference type="SAM" id="Phobius"/>
    </source>
</evidence>
<evidence type="ECO:0000313" key="13">
    <source>
        <dbReference type="Proteomes" id="UP000002613"/>
    </source>
</evidence>
<reference evidence="12 13" key="2">
    <citation type="journal article" date="2011" name="Stand. Genomic Sci.">
        <title>Complete genome sequence of Ferroglobus placidus AEDII12DO.</title>
        <authorList>
            <person name="Anderson I."/>
            <person name="Risso C."/>
            <person name="Holmes D."/>
            <person name="Lucas S."/>
            <person name="Copeland A."/>
            <person name="Lapidus A."/>
            <person name="Cheng J.F."/>
            <person name="Bruce D."/>
            <person name="Goodwin L."/>
            <person name="Pitluck S."/>
            <person name="Saunders E."/>
            <person name="Brettin T."/>
            <person name="Detter J.C."/>
            <person name="Han C."/>
            <person name="Tapia R."/>
            <person name="Larimer F."/>
            <person name="Land M."/>
            <person name="Hauser L."/>
            <person name="Woyke T."/>
            <person name="Lovley D."/>
            <person name="Kyrpides N."/>
            <person name="Ivanova N."/>
        </authorList>
    </citation>
    <scope>NUCLEOTIDE SEQUENCE [LARGE SCALE GENOMIC DNA]</scope>
    <source>
        <strain evidence="13">DSM 10642 / AEDII12DO</strain>
    </source>
</reference>
<dbReference type="SUPFAM" id="SSF51306">
    <property type="entry name" value="LexA/Signal peptidase"/>
    <property type="match status" value="1"/>
</dbReference>
<evidence type="ECO:0000313" key="12">
    <source>
        <dbReference type="EMBL" id="ADC64835.1"/>
    </source>
</evidence>
<keyword evidence="5" id="KW-0256">Endoplasmic reticulum</keyword>
<dbReference type="Proteomes" id="UP000002613">
    <property type="component" value="Chromosome"/>
</dbReference>
<feature type="domain" description="Peptidase S24/S26A/S26B/S26C" evidence="11">
    <location>
        <begin position="73"/>
        <end position="121"/>
    </location>
</feature>
<evidence type="ECO:0000256" key="7">
    <source>
        <dbReference type="ARBA" id="ARBA00022989"/>
    </source>
</evidence>
<dbReference type="Gene3D" id="2.10.109.10">
    <property type="entry name" value="Umud Fragment, subunit A"/>
    <property type="match status" value="1"/>
</dbReference>
<dbReference type="GO" id="GO:0004252">
    <property type="term" value="F:serine-type endopeptidase activity"/>
    <property type="evidence" value="ECO:0007669"/>
    <property type="project" value="InterPro"/>
</dbReference>
<dbReference type="PaxDb" id="589924-Ferp_0664"/>
<keyword evidence="13" id="KW-1185">Reference proteome</keyword>
<evidence type="ECO:0000256" key="1">
    <source>
        <dbReference type="ARBA" id="ARBA00004648"/>
    </source>
</evidence>
<dbReference type="eggNOG" id="arCOG01740">
    <property type="taxonomic scope" value="Archaea"/>
</dbReference>
<sequence>MVPLIEVLVAILGVSLVLLYNYKEDLVLVLRFSRIRSKVKDVIREKPSVRKKIVIAAIELSVFVFLIYLVLTMKIFWTVVVSNSMYPTFERGDMVLVQTIFVEPEKGDIVMFVREDVNLPVTHRVLDVKDGLVYTGGDASGPDSTPVPKDKIIGEVVTIFGKPVVVKGVGNYFILDAKELRDITPFGEEYLFYKSLVEVFRTYALAIIVIAIAAYLYLSFREITF</sequence>
<keyword evidence="6" id="KW-0735">Signal-anchor</keyword>
<accession>D3S3K2</accession>
<dbReference type="InterPro" id="IPR036286">
    <property type="entry name" value="LexA/Signal_pep-like_sf"/>
</dbReference>
<dbReference type="InterPro" id="IPR019533">
    <property type="entry name" value="Peptidase_S26"/>
</dbReference>
<feature type="transmembrane region" description="Helical" evidence="10">
    <location>
        <begin position="200"/>
        <end position="218"/>
    </location>
</feature>
<proteinExistence type="predicted"/>
<reference evidence="13" key="1">
    <citation type="submission" date="2010-02" db="EMBL/GenBank/DDBJ databases">
        <title>Complete sequence of Ferroglobus placidus DSM 10642.</title>
        <authorList>
            <consortium name="US DOE Joint Genome Institute"/>
            <person name="Lucas S."/>
            <person name="Copeland A."/>
            <person name="Lapidus A."/>
            <person name="Cheng J.-F."/>
            <person name="Bruce D."/>
            <person name="Goodwin L."/>
            <person name="Pitluck S."/>
            <person name="Saunders E."/>
            <person name="Brettin T."/>
            <person name="Detter J.C."/>
            <person name="Han C."/>
            <person name="Tapia R."/>
            <person name="Larimer F."/>
            <person name="Land M."/>
            <person name="Hauser L."/>
            <person name="Kyrpides N."/>
            <person name="Ivanova N."/>
            <person name="Holmes D."/>
            <person name="Lovley D."/>
            <person name="Kyrpides N."/>
            <person name="Anderson I.J."/>
            <person name="Woyke T."/>
        </authorList>
    </citation>
    <scope>NUCLEOTIDE SEQUENCE [LARGE SCALE GENOMIC DNA]</scope>
    <source>
        <strain evidence="13">DSM 10642 / AEDII12DO</strain>
    </source>
</reference>
<keyword evidence="8 10" id="KW-0472">Membrane</keyword>
<comment type="function">
    <text evidence="9">Catalytic component of the signal peptidase complex (SPC) which catalyzes the cleavage of N-terminal signal sequences from nascent proteins as they are translocated into the lumen of the endoplasmic reticulum. Specifically cleaves N-terminal signal peptides that contain a hydrophobic alpha-helix (h-region) shorter than 18-20 amino acids.</text>
</comment>
<evidence type="ECO:0000256" key="5">
    <source>
        <dbReference type="ARBA" id="ARBA00022824"/>
    </source>
</evidence>
<dbReference type="CDD" id="cd06530">
    <property type="entry name" value="S26_SPase_I"/>
    <property type="match status" value="1"/>
</dbReference>
<dbReference type="KEGG" id="fpl:Ferp_0664"/>
<dbReference type="InterPro" id="IPR015927">
    <property type="entry name" value="Peptidase_S24_S26A/B/C"/>
</dbReference>
<keyword evidence="2" id="KW-0645">Protease</keyword>
<evidence type="ECO:0000256" key="3">
    <source>
        <dbReference type="ARBA" id="ARBA00022692"/>
    </source>
</evidence>
<name>D3S3K2_FERPA</name>
<dbReference type="InterPro" id="IPR001733">
    <property type="entry name" value="Peptidase_S26B"/>
</dbReference>
<dbReference type="GO" id="GO:0006465">
    <property type="term" value="P:signal peptide processing"/>
    <property type="evidence" value="ECO:0007669"/>
    <property type="project" value="InterPro"/>
</dbReference>
<keyword evidence="7 10" id="KW-1133">Transmembrane helix</keyword>
<dbReference type="OrthoDB" id="4822at2157"/>
<dbReference type="STRING" id="589924.Ferp_0664"/>